<dbReference type="InterPro" id="IPR023772">
    <property type="entry name" value="DNA-bd_HTH_TetR-type_CS"/>
</dbReference>
<comment type="caution">
    <text evidence="4">The sequence shown here is derived from an EMBL/GenBank/DDBJ whole genome shotgun (WGS) entry which is preliminary data.</text>
</comment>
<dbReference type="InterPro" id="IPR009057">
    <property type="entry name" value="Homeodomain-like_sf"/>
</dbReference>
<evidence type="ECO:0000259" key="3">
    <source>
        <dbReference type="PROSITE" id="PS50977"/>
    </source>
</evidence>
<proteinExistence type="predicted"/>
<dbReference type="PRINTS" id="PR00455">
    <property type="entry name" value="HTHTETR"/>
</dbReference>
<dbReference type="PROSITE" id="PS50977">
    <property type="entry name" value="HTH_TETR_2"/>
    <property type="match status" value="1"/>
</dbReference>
<dbReference type="InterPro" id="IPR050624">
    <property type="entry name" value="HTH-type_Tx_Regulator"/>
</dbReference>
<organism evidence="4 5">
    <name type="scientific">Paratissierella segnis</name>
    <dbReference type="NCBI Taxonomy" id="2763679"/>
    <lineage>
        <taxon>Bacteria</taxon>
        <taxon>Bacillati</taxon>
        <taxon>Bacillota</taxon>
        <taxon>Tissierellia</taxon>
        <taxon>Tissierellales</taxon>
        <taxon>Tissierellaceae</taxon>
        <taxon>Paratissierella</taxon>
    </lineage>
</organism>
<gene>
    <name evidence="4" type="ORF">H8707_06900</name>
</gene>
<evidence type="ECO:0000256" key="1">
    <source>
        <dbReference type="ARBA" id="ARBA00023125"/>
    </source>
</evidence>
<accession>A0A926ETI7</accession>
<dbReference type="Pfam" id="PF00440">
    <property type="entry name" value="TetR_N"/>
    <property type="match status" value="1"/>
</dbReference>
<dbReference type="SUPFAM" id="SSF46689">
    <property type="entry name" value="Homeodomain-like"/>
    <property type="match status" value="1"/>
</dbReference>
<sequence>MIQKNHATKKKILGVTKKMAVEKGFESLTIRDICKEAKISVGAFYHHFPSKEELINESFLIYDHDLDSRIDQYDISTPLLSLKNLLLDQVQFVSGFPYKLVVEYYRAILASSSKGAVSKERTYYKAVDHFVELSLIKNQLSSNYSKDYLTNYFIKHIRGNLIHWCLNPDTMDIVNQTSSELDQLFEMFSQ</sequence>
<dbReference type="Proteomes" id="UP000601171">
    <property type="component" value="Unassembled WGS sequence"/>
</dbReference>
<evidence type="ECO:0000256" key="2">
    <source>
        <dbReference type="PROSITE-ProRule" id="PRU00335"/>
    </source>
</evidence>
<dbReference type="RefSeq" id="WP_262429419.1">
    <property type="nucleotide sequence ID" value="NZ_JACRTG010000017.1"/>
</dbReference>
<feature type="domain" description="HTH tetR-type" evidence="3">
    <location>
        <begin position="6"/>
        <end position="66"/>
    </location>
</feature>
<keyword evidence="5" id="KW-1185">Reference proteome</keyword>
<name>A0A926ETI7_9FIRM</name>
<reference evidence="4" key="1">
    <citation type="submission" date="2020-08" db="EMBL/GenBank/DDBJ databases">
        <title>Genome public.</title>
        <authorList>
            <person name="Liu C."/>
            <person name="Sun Q."/>
        </authorList>
    </citation>
    <scope>NUCLEOTIDE SEQUENCE</scope>
    <source>
        <strain evidence="4">BX21</strain>
    </source>
</reference>
<evidence type="ECO:0000313" key="5">
    <source>
        <dbReference type="Proteomes" id="UP000601171"/>
    </source>
</evidence>
<dbReference type="InterPro" id="IPR001647">
    <property type="entry name" value="HTH_TetR"/>
</dbReference>
<dbReference type="PANTHER" id="PTHR43479">
    <property type="entry name" value="ACREF/ENVCD OPERON REPRESSOR-RELATED"/>
    <property type="match status" value="1"/>
</dbReference>
<keyword evidence="1 2" id="KW-0238">DNA-binding</keyword>
<feature type="DNA-binding region" description="H-T-H motif" evidence="2">
    <location>
        <begin position="29"/>
        <end position="48"/>
    </location>
</feature>
<protein>
    <submittedName>
        <fullName evidence="4">TetR/AcrR family transcriptional regulator</fullName>
    </submittedName>
</protein>
<dbReference type="Gene3D" id="1.10.357.10">
    <property type="entry name" value="Tetracycline Repressor, domain 2"/>
    <property type="match status" value="1"/>
</dbReference>
<dbReference type="PANTHER" id="PTHR43479:SF11">
    <property type="entry name" value="ACREF_ENVCD OPERON REPRESSOR-RELATED"/>
    <property type="match status" value="1"/>
</dbReference>
<dbReference type="AlphaFoldDB" id="A0A926ETI7"/>
<dbReference type="EMBL" id="JACRTG010000017">
    <property type="protein sequence ID" value="MBC8587963.1"/>
    <property type="molecule type" value="Genomic_DNA"/>
</dbReference>
<dbReference type="PROSITE" id="PS01081">
    <property type="entry name" value="HTH_TETR_1"/>
    <property type="match status" value="1"/>
</dbReference>
<evidence type="ECO:0000313" key="4">
    <source>
        <dbReference type="EMBL" id="MBC8587963.1"/>
    </source>
</evidence>
<dbReference type="GO" id="GO:0003677">
    <property type="term" value="F:DNA binding"/>
    <property type="evidence" value="ECO:0007669"/>
    <property type="project" value="UniProtKB-UniRule"/>
</dbReference>